<gene>
    <name evidence="2" type="ORF">Zm00014a_022507</name>
</gene>
<evidence type="ECO:0000256" key="1">
    <source>
        <dbReference type="SAM" id="MobiDB-lite"/>
    </source>
</evidence>
<name>A0A3L6FEM1_MAIZE</name>
<proteinExistence type="predicted"/>
<dbReference type="AlphaFoldDB" id="A0A3L6FEM1"/>
<feature type="region of interest" description="Disordered" evidence="1">
    <location>
        <begin position="1"/>
        <end position="69"/>
    </location>
</feature>
<evidence type="ECO:0000313" key="2">
    <source>
        <dbReference type="EMBL" id="PWZ31248.1"/>
    </source>
</evidence>
<comment type="caution">
    <text evidence="2">The sequence shown here is derived from an EMBL/GenBank/DDBJ whole genome shotgun (WGS) entry which is preliminary data.</text>
</comment>
<accession>A0A3L6FEM1</accession>
<reference evidence="2 3" key="1">
    <citation type="journal article" date="2018" name="Nat. Genet.">
        <title>Extensive intraspecific gene order and gene structural variations between Mo17 and other maize genomes.</title>
        <authorList>
            <person name="Sun S."/>
            <person name="Zhou Y."/>
            <person name="Chen J."/>
            <person name="Shi J."/>
            <person name="Zhao H."/>
            <person name="Zhao H."/>
            <person name="Song W."/>
            <person name="Zhang M."/>
            <person name="Cui Y."/>
            <person name="Dong X."/>
            <person name="Liu H."/>
            <person name="Ma X."/>
            <person name="Jiao Y."/>
            <person name="Wang B."/>
            <person name="Wei X."/>
            <person name="Stein J.C."/>
            <person name="Glaubitz J.C."/>
            <person name="Lu F."/>
            <person name="Yu G."/>
            <person name="Liang C."/>
            <person name="Fengler K."/>
            <person name="Li B."/>
            <person name="Rafalski A."/>
            <person name="Schnable P.S."/>
            <person name="Ware D.H."/>
            <person name="Buckler E.S."/>
            <person name="Lai J."/>
        </authorList>
    </citation>
    <scope>NUCLEOTIDE SEQUENCE [LARGE SCALE GENOMIC DNA]</scope>
    <source>
        <strain evidence="3">cv. Missouri 17</strain>
        <tissue evidence="2">Seedling</tissue>
    </source>
</reference>
<organism evidence="2 3">
    <name type="scientific">Zea mays</name>
    <name type="common">Maize</name>
    <dbReference type="NCBI Taxonomy" id="4577"/>
    <lineage>
        <taxon>Eukaryota</taxon>
        <taxon>Viridiplantae</taxon>
        <taxon>Streptophyta</taxon>
        <taxon>Embryophyta</taxon>
        <taxon>Tracheophyta</taxon>
        <taxon>Spermatophyta</taxon>
        <taxon>Magnoliopsida</taxon>
        <taxon>Liliopsida</taxon>
        <taxon>Poales</taxon>
        <taxon>Poaceae</taxon>
        <taxon>PACMAD clade</taxon>
        <taxon>Panicoideae</taxon>
        <taxon>Andropogonodae</taxon>
        <taxon>Andropogoneae</taxon>
        <taxon>Tripsacinae</taxon>
        <taxon>Zea</taxon>
    </lineage>
</organism>
<dbReference type="Proteomes" id="UP000251960">
    <property type="component" value="Chromosome 3"/>
</dbReference>
<feature type="compositionally biased region" description="Basic and acidic residues" evidence="1">
    <location>
        <begin position="42"/>
        <end position="52"/>
    </location>
</feature>
<protein>
    <submittedName>
        <fullName evidence="2">Uncharacterized protein</fullName>
    </submittedName>
</protein>
<evidence type="ECO:0000313" key="3">
    <source>
        <dbReference type="Proteomes" id="UP000251960"/>
    </source>
</evidence>
<sequence>MEAGAIQGRGPMSSQRIRVGASRNKEPRRVHGTGSFDDAGSEGDRCEQEARRRPWPSSGTPAGHREERR</sequence>
<dbReference type="EMBL" id="NCVQ01000004">
    <property type="protein sequence ID" value="PWZ31248.1"/>
    <property type="molecule type" value="Genomic_DNA"/>
</dbReference>